<keyword evidence="3" id="KW-1185">Reference proteome</keyword>
<proteinExistence type="predicted"/>
<protein>
    <submittedName>
        <fullName evidence="2">Chromosome partitioning protein</fullName>
    </submittedName>
</protein>
<evidence type="ECO:0000259" key="1">
    <source>
        <dbReference type="Pfam" id="PF13614"/>
    </source>
</evidence>
<dbReference type="FunFam" id="3.40.50.300:FF:000285">
    <property type="entry name" value="Sporulation initiation inhibitor Soj"/>
    <property type="match status" value="1"/>
</dbReference>
<sequence>MGKVIVFANQKGGVGKTTTTANLGAYLAEAGKRVLLVDFDPQGNLSSSVGAHVEEDSIYDVVTKGIPIKEVIQETTVKNLFVVPSNIDLTGANVELIEEKEREFFLKKVLNSIHEEWDYILIDCPPSLGLLTVNGLVAADYVLVPLQCEYFALEGLTLLLQTIQRVQKNLNPELSIAGIVFTMYDSRTKLANEVVQEVTNYFKDKVFRTIIPRNIRLSEAPSHGVPINQYNASCSGARSYKELAEEVIKRV</sequence>
<dbReference type="PANTHER" id="PTHR13696">
    <property type="entry name" value="P-LOOP CONTAINING NUCLEOSIDE TRIPHOSPHATE HYDROLASE"/>
    <property type="match status" value="1"/>
</dbReference>
<organism evidence="2 3">
    <name type="scientific">Marispirochaeta aestuarii</name>
    <dbReference type="NCBI Taxonomy" id="1963862"/>
    <lineage>
        <taxon>Bacteria</taxon>
        <taxon>Pseudomonadati</taxon>
        <taxon>Spirochaetota</taxon>
        <taxon>Spirochaetia</taxon>
        <taxon>Spirochaetales</taxon>
        <taxon>Spirochaetaceae</taxon>
        <taxon>Marispirochaeta</taxon>
    </lineage>
</organism>
<dbReference type="EMBL" id="MWQY01000012">
    <property type="protein sequence ID" value="ORC34602.1"/>
    <property type="molecule type" value="Genomic_DNA"/>
</dbReference>
<dbReference type="InterPro" id="IPR025669">
    <property type="entry name" value="AAA_dom"/>
</dbReference>
<dbReference type="Proteomes" id="UP000192343">
    <property type="component" value="Unassembled WGS sequence"/>
</dbReference>
<dbReference type="AlphaFoldDB" id="A0A1Y1RWM6"/>
<gene>
    <name evidence="2" type="ORF">B4O97_11680</name>
</gene>
<evidence type="ECO:0000313" key="2">
    <source>
        <dbReference type="EMBL" id="ORC34602.1"/>
    </source>
</evidence>
<dbReference type="RefSeq" id="WP_083051018.1">
    <property type="nucleotide sequence ID" value="NZ_CAXXQO010000003.1"/>
</dbReference>
<evidence type="ECO:0000313" key="3">
    <source>
        <dbReference type="Proteomes" id="UP000192343"/>
    </source>
</evidence>
<reference evidence="2 3" key="1">
    <citation type="submission" date="2017-03" db="EMBL/GenBank/DDBJ databases">
        <title>Draft Genome sequence of Marispirochaeta sp. strain JC444.</title>
        <authorList>
            <person name="Shivani Y."/>
            <person name="Subhash Y."/>
            <person name="Sasikala C."/>
            <person name="Ramana C."/>
        </authorList>
    </citation>
    <scope>NUCLEOTIDE SEQUENCE [LARGE SCALE GENOMIC DNA]</scope>
    <source>
        <strain evidence="2 3">JC444</strain>
    </source>
</reference>
<dbReference type="PIRSF" id="PIRSF009320">
    <property type="entry name" value="Nuc_binding_HP_1000"/>
    <property type="match status" value="1"/>
</dbReference>
<comment type="caution">
    <text evidence="2">The sequence shown here is derived from an EMBL/GenBank/DDBJ whole genome shotgun (WGS) entry which is preliminary data.</text>
</comment>
<dbReference type="SUPFAM" id="SSF52540">
    <property type="entry name" value="P-loop containing nucleoside triphosphate hydrolases"/>
    <property type="match status" value="1"/>
</dbReference>
<dbReference type="OrthoDB" id="9815116at2"/>
<dbReference type="Pfam" id="PF13614">
    <property type="entry name" value="AAA_31"/>
    <property type="match status" value="1"/>
</dbReference>
<dbReference type="InterPro" id="IPR050678">
    <property type="entry name" value="DNA_Partitioning_ATPase"/>
</dbReference>
<accession>A0A1Y1RWM6</accession>
<dbReference type="CDD" id="cd02042">
    <property type="entry name" value="ParAB_family"/>
    <property type="match status" value="1"/>
</dbReference>
<feature type="domain" description="AAA" evidence="1">
    <location>
        <begin position="3"/>
        <end position="176"/>
    </location>
</feature>
<name>A0A1Y1RWM6_9SPIO</name>
<dbReference type="InterPro" id="IPR027417">
    <property type="entry name" value="P-loop_NTPase"/>
</dbReference>
<dbReference type="Gene3D" id="3.40.50.300">
    <property type="entry name" value="P-loop containing nucleotide triphosphate hydrolases"/>
    <property type="match status" value="1"/>
</dbReference>
<dbReference type="STRING" id="1963862.B4O97_11680"/>
<dbReference type="PANTHER" id="PTHR13696:SF52">
    <property type="entry name" value="PARA FAMILY PROTEIN CT_582"/>
    <property type="match status" value="1"/>
</dbReference>